<dbReference type="Proteomes" id="UP001138500">
    <property type="component" value="Unassembled WGS sequence"/>
</dbReference>
<accession>A0A9W7SUX3</accession>
<reference evidence="2 3" key="2">
    <citation type="journal article" date="2021" name="Curr. Genet.">
        <title>Genetic response to nitrogen starvation in the aggressive Eucalyptus foliar pathogen Teratosphaeria destructans.</title>
        <authorList>
            <person name="Havenga M."/>
            <person name="Wingfield B.D."/>
            <person name="Wingfield M.J."/>
            <person name="Dreyer L.L."/>
            <person name="Roets F."/>
            <person name="Aylward J."/>
        </authorList>
    </citation>
    <scope>NUCLEOTIDE SEQUENCE [LARGE SCALE GENOMIC DNA]</scope>
    <source>
        <strain evidence="2">CMW44962</strain>
    </source>
</reference>
<evidence type="ECO:0000313" key="2">
    <source>
        <dbReference type="EMBL" id="KAH9829749.1"/>
    </source>
</evidence>
<evidence type="ECO:0000256" key="1">
    <source>
        <dbReference type="SAM" id="Phobius"/>
    </source>
</evidence>
<keyword evidence="1" id="KW-0812">Transmembrane</keyword>
<name>A0A9W7SUX3_9PEZI</name>
<keyword evidence="1" id="KW-0472">Membrane</keyword>
<keyword evidence="3" id="KW-1185">Reference proteome</keyword>
<evidence type="ECO:0000313" key="3">
    <source>
        <dbReference type="Proteomes" id="UP001138500"/>
    </source>
</evidence>
<feature type="transmembrane region" description="Helical" evidence="1">
    <location>
        <begin position="59"/>
        <end position="80"/>
    </location>
</feature>
<gene>
    <name evidence="2" type="ORF">Tdes44962_MAKER02226</name>
</gene>
<comment type="caution">
    <text evidence="2">The sequence shown here is derived from an EMBL/GenBank/DDBJ whole genome shotgun (WGS) entry which is preliminary data.</text>
</comment>
<proteinExistence type="predicted"/>
<protein>
    <submittedName>
        <fullName evidence="2">Uncharacterized protein</fullName>
    </submittedName>
</protein>
<sequence length="86" mass="9606">MQDLWIGSKSCFDGGIEIYLAEISHVFEDPWREIIWDNDAIVFQDVEELSSCGIRVLNALLLGLGLVFSFVNVCIMLALLGELCVV</sequence>
<keyword evidence="1" id="KW-1133">Transmembrane helix</keyword>
<reference evidence="2 3" key="1">
    <citation type="journal article" date="2018" name="IMA Fungus">
        <title>IMA Genome-F 10: Nine draft genome sequences of Claviceps purpurea s.lat., including C. arundinis, C. humidiphila, and C. cf. spartinae, pseudomolecules for the pitch canker pathogen Fusarium circinatum, draft genome of Davidsoniella eucalypti, Grosmannia galeiformis, Quambalaria eucalypti, and Teratosphaeria destructans.</title>
        <authorList>
            <person name="Wingfield B.D."/>
            <person name="Liu M."/>
            <person name="Nguyen H.D."/>
            <person name="Lane F.A."/>
            <person name="Morgan S.W."/>
            <person name="De Vos L."/>
            <person name="Wilken P.M."/>
            <person name="Duong T.A."/>
            <person name="Aylward J."/>
            <person name="Coetzee M.P."/>
            <person name="Dadej K."/>
            <person name="De Beer Z.W."/>
            <person name="Findlay W."/>
            <person name="Havenga M."/>
            <person name="Kolarik M."/>
            <person name="Menzies J.G."/>
            <person name="Naidoo K."/>
            <person name="Pochopski O."/>
            <person name="Shoukouhi P."/>
            <person name="Santana Q.C."/>
            <person name="Seifert K.A."/>
            <person name="Soal N."/>
            <person name="Steenkamp E.T."/>
            <person name="Tatham C.T."/>
            <person name="van der Nest M.A."/>
            <person name="Wingfield M.J."/>
        </authorList>
    </citation>
    <scope>NUCLEOTIDE SEQUENCE [LARGE SCALE GENOMIC DNA]</scope>
    <source>
        <strain evidence="2">CMW44962</strain>
    </source>
</reference>
<dbReference type="EMBL" id="RIBY02001334">
    <property type="protein sequence ID" value="KAH9829749.1"/>
    <property type="molecule type" value="Genomic_DNA"/>
</dbReference>
<dbReference type="AlphaFoldDB" id="A0A9W7SUX3"/>
<organism evidence="2 3">
    <name type="scientific">Teratosphaeria destructans</name>
    <dbReference type="NCBI Taxonomy" id="418781"/>
    <lineage>
        <taxon>Eukaryota</taxon>
        <taxon>Fungi</taxon>
        <taxon>Dikarya</taxon>
        <taxon>Ascomycota</taxon>
        <taxon>Pezizomycotina</taxon>
        <taxon>Dothideomycetes</taxon>
        <taxon>Dothideomycetidae</taxon>
        <taxon>Mycosphaerellales</taxon>
        <taxon>Teratosphaeriaceae</taxon>
        <taxon>Teratosphaeria</taxon>
    </lineage>
</organism>